<dbReference type="OrthoDB" id="9814791at2"/>
<accession>A0A545T8Z1</accession>
<gene>
    <name evidence="1" type="ORF">FLL45_12300</name>
</gene>
<evidence type="ECO:0000313" key="2">
    <source>
        <dbReference type="Proteomes" id="UP000317839"/>
    </source>
</evidence>
<evidence type="ECO:0000313" key="1">
    <source>
        <dbReference type="EMBL" id="TQV73648.1"/>
    </source>
</evidence>
<dbReference type="RefSeq" id="WP_142942356.1">
    <property type="nucleotide sequence ID" value="NZ_VIKR01000003.1"/>
</dbReference>
<proteinExistence type="predicted"/>
<sequence length="199" mass="22825">MINFLTFSPRRNSKITQPNTKLLLLFCLLFNGLISGVIYAKNTQALGLFSGLIGQWSIDDYSLNAKGEWQPAGGADWHFYPILNGTAIQDDWISPSMSKPAPAQGRQFGTNIRIYNQKEKRWHMAWIANTGQKVESFKAIEQDGKIIMLGHYQGANTRITFFDINQNSFSWMMERETHANTKDKKIWQTIYKIQGTRVE</sequence>
<dbReference type="Proteomes" id="UP000317839">
    <property type="component" value="Unassembled WGS sequence"/>
</dbReference>
<organism evidence="1 2">
    <name type="scientific">Aliikangiella marina</name>
    <dbReference type="NCBI Taxonomy" id="1712262"/>
    <lineage>
        <taxon>Bacteria</taxon>
        <taxon>Pseudomonadati</taxon>
        <taxon>Pseudomonadota</taxon>
        <taxon>Gammaproteobacteria</taxon>
        <taxon>Oceanospirillales</taxon>
        <taxon>Pleioneaceae</taxon>
        <taxon>Aliikangiella</taxon>
    </lineage>
</organism>
<dbReference type="EMBL" id="VIKR01000003">
    <property type="protein sequence ID" value="TQV73648.1"/>
    <property type="molecule type" value="Genomic_DNA"/>
</dbReference>
<comment type="caution">
    <text evidence="1">The sequence shown here is derived from an EMBL/GenBank/DDBJ whole genome shotgun (WGS) entry which is preliminary data.</text>
</comment>
<protein>
    <recommendedName>
        <fullName evidence="3">DUF1579 domain-containing protein</fullName>
    </recommendedName>
</protein>
<keyword evidence="2" id="KW-1185">Reference proteome</keyword>
<evidence type="ECO:0008006" key="3">
    <source>
        <dbReference type="Google" id="ProtNLM"/>
    </source>
</evidence>
<name>A0A545T8Z1_9GAMM</name>
<dbReference type="AlphaFoldDB" id="A0A545T8Z1"/>
<reference evidence="1 2" key="1">
    <citation type="submission" date="2019-06" db="EMBL/GenBank/DDBJ databases">
        <title>Draft genome of Aliikangiella marina GYP-15.</title>
        <authorList>
            <person name="Wang G."/>
        </authorList>
    </citation>
    <scope>NUCLEOTIDE SEQUENCE [LARGE SCALE GENOMIC DNA]</scope>
    <source>
        <strain evidence="1 2">GYP-15</strain>
    </source>
</reference>